<dbReference type="FunFam" id="3.30.160.60:FF:000614">
    <property type="entry name" value="Zinc finger protein 142"/>
    <property type="match status" value="1"/>
</dbReference>
<keyword evidence="6" id="KW-0238">DNA-binding</keyword>
<evidence type="ECO:0000256" key="8">
    <source>
        <dbReference type="ARBA" id="ARBA00044085"/>
    </source>
</evidence>
<dbReference type="Gene3D" id="3.30.160.60">
    <property type="entry name" value="Classic Zinc Finger"/>
    <property type="match status" value="5"/>
</dbReference>
<dbReference type="InterPro" id="IPR036236">
    <property type="entry name" value="Znf_C2H2_sf"/>
</dbReference>
<dbReference type="GO" id="GO:0000981">
    <property type="term" value="F:DNA-binding transcription factor activity, RNA polymerase II-specific"/>
    <property type="evidence" value="ECO:0007669"/>
    <property type="project" value="UniProtKB-ARBA"/>
</dbReference>
<dbReference type="SUPFAM" id="SSF57667">
    <property type="entry name" value="beta-beta-alpha zinc fingers"/>
    <property type="match status" value="2"/>
</dbReference>
<evidence type="ECO:0000313" key="12">
    <source>
        <dbReference type="EMBL" id="KAF2691168.1"/>
    </source>
</evidence>
<keyword evidence="2" id="KW-0479">Metal-binding</keyword>
<accession>A0A6G1JL60</accession>
<evidence type="ECO:0000256" key="3">
    <source>
        <dbReference type="ARBA" id="ARBA00022737"/>
    </source>
</evidence>
<sequence>MTYSLADNDCDSAFGEDPFFWADYMFNSVASVAGSKRDANCLSGQPAAAEAPERPSKRKAAADSHANLNHTTVPQFPDTCFETFCQGCDWEPPSCMSPCALPCSGDECTPDDACWNPHCETSCSQTPCDQRSPACADDCVDPECTKLSNTNDPCCCQNCDAPPCPLDEECHTAHTAPTTDGTIYCYDTAPCHFQEGVHGFSPVLSGYETYPCFSHAHGVTSQGDDHGTQASCVATPALSAGNYTSLESTFGDDLSPPPNPYQPPPSQCFLDITAEHCHIPPHTCCHGDARGCGDYPTAPPEELDLWYQSMAQGNGLANSLMNFGFQPTPPTSTPSATRSTNVSSFDDSLQNHMFEGDDYSWLLPDSHYSDAYQVSPSKAPKLDLLATAVQGGLPKPESELSSALTSDQYALSAGGALTGNSPKTDSQSSCVCKWQHGPSFLCLAVFDNAEALHKHIKTVHVDSCTQCICQWEGCEASSKDFKQRSKLSRHLLGHAGYRPYACSFEGCSKTFATNQAKDNHERTHTGDRPYVCDRCGYTTTTYTQLQTHISALHEGKKPHKCRFCDFSCADSSNLSKHERTHQTLRPYRCPQPNCTFKPDCRWENLKRHLRRSGHCPQLLVDGSDEYKAYRENVQHEIKEWHERNKDGGMAKMARRKGRGS</sequence>
<feature type="domain" description="C2H2-type" evidence="11">
    <location>
        <begin position="530"/>
        <end position="558"/>
    </location>
</feature>
<keyword evidence="7" id="KW-0539">Nucleus</keyword>
<dbReference type="GO" id="GO:0005667">
    <property type="term" value="C:transcription regulator complex"/>
    <property type="evidence" value="ECO:0007669"/>
    <property type="project" value="TreeGrafter"/>
</dbReference>
<evidence type="ECO:0000259" key="11">
    <source>
        <dbReference type="PROSITE" id="PS50157"/>
    </source>
</evidence>
<evidence type="ECO:0000256" key="7">
    <source>
        <dbReference type="ARBA" id="ARBA00023242"/>
    </source>
</evidence>
<dbReference type="GO" id="GO:0000785">
    <property type="term" value="C:chromatin"/>
    <property type="evidence" value="ECO:0007669"/>
    <property type="project" value="TreeGrafter"/>
</dbReference>
<dbReference type="Proteomes" id="UP000799291">
    <property type="component" value="Unassembled WGS sequence"/>
</dbReference>
<organism evidence="12 13">
    <name type="scientific">Lentithecium fluviatile CBS 122367</name>
    <dbReference type="NCBI Taxonomy" id="1168545"/>
    <lineage>
        <taxon>Eukaryota</taxon>
        <taxon>Fungi</taxon>
        <taxon>Dikarya</taxon>
        <taxon>Ascomycota</taxon>
        <taxon>Pezizomycotina</taxon>
        <taxon>Dothideomycetes</taxon>
        <taxon>Pleosporomycetidae</taxon>
        <taxon>Pleosporales</taxon>
        <taxon>Massarineae</taxon>
        <taxon>Lentitheciaceae</taxon>
        <taxon>Lentithecium</taxon>
    </lineage>
</organism>
<evidence type="ECO:0000256" key="1">
    <source>
        <dbReference type="ARBA" id="ARBA00004123"/>
    </source>
</evidence>
<dbReference type="GO" id="GO:0005634">
    <property type="term" value="C:nucleus"/>
    <property type="evidence" value="ECO:0007669"/>
    <property type="project" value="UniProtKB-SubCell"/>
</dbReference>
<dbReference type="PROSITE" id="PS00028">
    <property type="entry name" value="ZINC_FINGER_C2H2_1"/>
    <property type="match status" value="2"/>
</dbReference>
<dbReference type="PANTHER" id="PTHR14003">
    <property type="entry name" value="TRANSCRIPTIONAL REPRESSOR PROTEIN YY"/>
    <property type="match status" value="1"/>
</dbReference>
<feature type="domain" description="C2H2-type" evidence="11">
    <location>
        <begin position="500"/>
        <end position="529"/>
    </location>
</feature>
<protein>
    <recommendedName>
        <fullName evidence="8">C2H2 type master regulator of conidiophore development brlA</fullName>
    </recommendedName>
</protein>
<dbReference type="EMBL" id="MU005570">
    <property type="protein sequence ID" value="KAF2691168.1"/>
    <property type="molecule type" value="Genomic_DNA"/>
</dbReference>
<dbReference type="PANTHER" id="PTHR14003:SF19">
    <property type="entry name" value="YY2 TRANSCRIPTION FACTOR"/>
    <property type="match status" value="1"/>
</dbReference>
<evidence type="ECO:0000256" key="10">
    <source>
        <dbReference type="SAM" id="MobiDB-lite"/>
    </source>
</evidence>
<gene>
    <name evidence="12" type="ORF">K458DRAFT_426533</name>
</gene>
<evidence type="ECO:0000256" key="6">
    <source>
        <dbReference type="ARBA" id="ARBA00023125"/>
    </source>
</evidence>
<feature type="domain" description="C2H2-type" evidence="11">
    <location>
        <begin position="472"/>
        <end position="499"/>
    </location>
</feature>
<keyword evidence="3" id="KW-0677">Repeat</keyword>
<evidence type="ECO:0000256" key="9">
    <source>
        <dbReference type="PROSITE-ProRule" id="PRU00042"/>
    </source>
</evidence>
<comment type="subcellular location">
    <subcellularLocation>
        <location evidence="1">Nucleus</location>
    </subcellularLocation>
</comment>
<keyword evidence="4 9" id="KW-0863">Zinc-finger</keyword>
<dbReference type="InterPro" id="IPR013087">
    <property type="entry name" value="Znf_C2H2_type"/>
</dbReference>
<keyword evidence="5" id="KW-0862">Zinc</keyword>
<dbReference type="GO" id="GO:0008270">
    <property type="term" value="F:zinc ion binding"/>
    <property type="evidence" value="ECO:0007669"/>
    <property type="project" value="UniProtKB-KW"/>
</dbReference>
<dbReference type="PROSITE" id="PS50157">
    <property type="entry name" value="ZINC_FINGER_C2H2_2"/>
    <property type="match status" value="4"/>
</dbReference>
<evidence type="ECO:0000256" key="4">
    <source>
        <dbReference type="ARBA" id="ARBA00022771"/>
    </source>
</evidence>
<evidence type="ECO:0000256" key="2">
    <source>
        <dbReference type="ARBA" id="ARBA00022723"/>
    </source>
</evidence>
<feature type="region of interest" description="Disordered" evidence="10">
    <location>
        <begin position="44"/>
        <end position="70"/>
    </location>
</feature>
<dbReference type="SMART" id="SM00355">
    <property type="entry name" value="ZnF_C2H2"/>
    <property type="match status" value="6"/>
</dbReference>
<name>A0A6G1JL60_9PLEO</name>
<dbReference type="AlphaFoldDB" id="A0A6G1JL60"/>
<dbReference type="FunFam" id="3.30.160.60:FF:000125">
    <property type="entry name" value="Putative zinc finger protein 143"/>
    <property type="match status" value="1"/>
</dbReference>
<dbReference type="GO" id="GO:0000978">
    <property type="term" value="F:RNA polymerase II cis-regulatory region sequence-specific DNA binding"/>
    <property type="evidence" value="ECO:0007669"/>
    <property type="project" value="TreeGrafter"/>
</dbReference>
<evidence type="ECO:0000256" key="5">
    <source>
        <dbReference type="ARBA" id="ARBA00022833"/>
    </source>
</evidence>
<reference evidence="12" key="1">
    <citation type="journal article" date="2020" name="Stud. Mycol.">
        <title>101 Dothideomycetes genomes: a test case for predicting lifestyles and emergence of pathogens.</title>
        <authorList>
            <person name="Haridas S."/>
            <person name="Albert R."/>
            <person name="Binder M."/>
            <person name="Bloem J."/>
            <person name="Labutti K."/>
            <person name="Salamov A."/>
            <person name="Andreopoulos B."/>
            <person name="Baker S."/>
            <person name="Barry K."/>
            <person name="Bills G."/>
            <person name="Bluhm B."/>
            <person name="Cannon C."/>
            <person name="Castanera R."/>
            <person name="Culley D."/>
            <person name="Daum C."/>
            <person name="Ezra D."/>
            <person name="Gonzalez J."/>
            <person name="Henrissat B."/>
            <person name="Kuo A."/>
            <person name="Liang C."/>
            <person name="Lipzen A."/>
            <person name="Lutzoni F."/>
            <person name="Magnuson J."/>
            <person name="Mondo S."/>
            <person name="Nolan M."/>
            <person name="Ohm R."/>
            <person name="Pangilinan J."/>
            <person name="Park H.-J."/>
            <person name="Ramirez L."/>
            <person name="Alfaro M."/>
            <person name="Sun H."/>
            <person name="Tritt A."/>
            <person name="Yoshinaga Y."/>
            <person name="Zwiers L.-H."/>
            <person name="Turgeon B."/>
            <person name="Goodwin S."/>
            <person name="Spatafora J."/>
            <person name="Crous P."/>
            <person name="Grigoriev I."/>
        </authorList>
    </citation>
    <scope>NUCLEOTIDE SEQUENCE</scope>
    <source>
        <strain evidence="12">CBS 122367</strain>
    </source>
</reference>
<dbReference type="OrthoDB" id="3437960at2759"/>
<feature type="domain" description="C2H2-type" evidence="11">
    <location>
        <begin position="559"/>
        <end position="586"/>
    </location>
</feature>
<evidence type="ECO:0000313" key="13">
    <source>
        <dbReference type="Proteomes" id="UP000799291"/>
    </source>
</evidence>
<keyword evidence="13" id="KW-1185">Reference proteome</keyword>
<proteinExistence type="predicted"/>